<dbReference type="SUPFAM" id="SSF53474">
    <property type="entry name" value="alpha/beta-Hydrolases"/>
    <property type="match status" value="1"/>
</dbReference>
<evidence type="ECO:0000313" key="1">
    <source>
        <dbReference type="EMBL" id="GAA4694325.1"/>
    </source>
</evidence>
<protein>
    <submittedName>
        <fullName evidence="1">DUF3089 domain-containing protein</fullName>
    </submittedName>
</protein>
<dbReference type="InterPro" id="IPR021440">
    <property type="entry name" value="DUF3089"/>
</dbReference>
<keyword evidence="2" id="KW-1185">Reference proteome</keyword>
<reference evidence="2" key="1">
    <citation type="journal article" date="2019" name="Int. J. Syst. Evol. Microbiol.">
        <title>The Global Catalogue of Microorganisms (GCM) 10K type strain sequencing project: providing services to taxonomists for standard genome sequencing and annotation.</title>
        <authorList>
            <consortium name="The Broad Institute Genomics Platform"/>
            <consortium name="The Broad Institute Genome Sequencing Center for Infectious Disease"/>
            <person name="Wu L."/>
            <person name="Ma J."/>
        </authorList>
    </citation>
    <scope>NUCLEOTIDE SEQUENCE [LARGE SCALE GENOMIC DNA]</scope>
    <source>
        <strain evidence="2">JCM 18127</strain>
    </source>
</reference>
<name>A0ABP8WSR5_9ACTN</name>
<sequence>MAGAASAYCPSVPRRPPRLLALVAAVAALVLTLLAPPGATATAAPAGDHRGATAVRVAADPVVWLCRPGQRPNPCEIPTDTTDQRADGTTRTYRLPRQRPSRRPVDCFYVYPTVSNQVTPNANRAKAPEIVSIAQYQAARFSTRCRVFAPVYRQATFTGLATGPLGASRRAYADVRQAWRSYLARYNRGRGVVLIGHSQGTIMLRKLVREEIDPRPQLRRRLVGALLMGGNVTTARGRTTGGDFRHVPLCTRRGQAGCVVAYSTYATDPLVAFFGNTRTDFTAALGLGLPAGAGYEVACTDPGRLVGSSVGSRRSVGVTVPSRPFAPGPISAGIAFSVNGDVPRARTTWVRPADRFRGACRTINGAHVYRYDPVGPASRRPNEFPPTWGTHLFDVNLGLERLLRVVALQTRTWQRQQAR</sequence>
<dbReference type="EMBL" id="BAABIM010000004">
    <property type="protein sequence ID" value="GAA4694325.1"/>
    <property type="molecule type" value="Genomic_DNA"/>
</dbReference>
<comment type="caution">
    <text evidence="1">The sequence shown here is derived from an EMBL/GenBank/DDBJ whole genome shotgun (WGS) entry which is preliminary data.</text>
</comment>
<proteinExistence type="predicted"/>
<dbReference type="Proteomes" id="UP001500621">
    <property type="component" value="Unassembled WGS sequence"/>
</dbReference>
<dbReference type="InterPro" id="IPR029058">
    <property type="entry name" value="AB_hydrolase_fold"/>
</dbReference>
<evidence type="ECO:0000313" key="2">
    <source>
        <dbReference type="Proteomes" id="UP001500621"/>
    </source>
</evidence>
<organism evidence="1 2">
    <name type="scientific">Nocardioides nanhaiensis</name>
    <dbReference type="NCBI Taxonomy" id="1476871"/>
    <lineage>
        <taxon>Bacteria</taxon>
        <taxon>Bacillati</taxon>
        <taxon>Actinomycetota</taxon>
        <taxon>Actinomycetes</taxon>
        <taxon>Propionibacteriales</taxon>
        <taxon>Nocardioidaceae</taxon>
        <taxon>Nocardioides</taxon>
    </lineage>
</organism>
<accession>A0ABP8WSR5</accession>
<gene>
    <name evidence="1" type="ORF">GCM10023226_35630</name>
</gene>
<dbReference type="Pfam" id="PF11288">
    <property type="entry name" value="DUF3089"/>
    <property type="match status" value="1"/>
</dbReference>